<sequence>MYGSEQLKDDTNFEIFEEKKKEYSKMGDADDENRVHVSVNLNDFFLPALQAWPVYNGSNMPVVKFVRELNEKATAAGYTEERLARMLPLQLSGAAKIKYDAYDDKTKQDYRRVLDALKRDFRTKNYIEIAKSKLHHVKQEPDEDVVVFGQRVKDLVEDAYSDSQAATIEEIKCETFIRGLITELRIAVMKKRESTHNFQDILKLAEKQQDILEITRREKEQSDKQMINAITDAVKKITLSSSNGQNHSAQRNNWRARSSSSHRNFGYQSKFQPHNPQYRCPCASHFKPRGSFYWKPRPTTNQNRYYGKMSCRNTNYQFGNRSPYRNNAKFPNFSMNANRSNFQRGGWRSAQGKQLQFRDRLRSRSPTPALGQRSRIASVFTQVPTLFLALSVLLLSGFADATNAQYKLCGNGKSGLPVAFPSLLNCSISKQNENILIAYGEVYVQNFELEKFPAAHCFKKVRTICTSSFLHLTLNVDSDNVVTESVPSHTCRSMFKDRKLNDVPLRKLHDRLYDTNNEINYSYPFIGKRCTTSSNIFLEIGEIATIDGSSLISNLGDLGSCSILKNECFNKHGVFIWKSSRNRTRYCKYVKNGASKMYVTSKHILSEELQAVFHFDAQPIPSKLKTKWCIPEKAEKMMNGVFINFPDMKNYAQFTSIREFANKSKSHFHDSASFRNMARKLVDKPKHDQVQARVSRSVRMIDFLQGRIRKRSIDNENDYELNVRSQFLSVELQNQINADFRYLWNKICHLMNNNILLLRAISKTDPSAAARILLHQDNISASLAGDALMVTTCKSVNVDKIYYDNRFGNKCYANTPVLVNNHIMFIKPGEERELMSKSLEIDCAHAPTTVYRIGNKWRTGGGDIHVLEVNNNLPYRQYNEMIFNSAPIFHSEIASLEAISEILSKKTDSSTALATAINISSSDSLNVELDQVSDEAGKFLHSVEQNAKEIVSAGGEAILDSITHYLYIVIPVILFIVLPLLCVALAIWLKFSVFGQFLRCCCSMRRRSHDSRSRNNVNTIELREILAPANTTRVNRDTAQTHDADDDENNDAEENDNTARTKIGPRVATTKFLTYVPIVIGLVHAVKAEKAMPSFVLAKCDDQKTLALVDTGSSLTFINETTFSSLHKRREKTQTAPGLAANGSEIPFTGSVKLEITLGEIRKPYRALIANDKNCPAPLTIGTNFLAELKLPICFDFARKSISIGYENLPMLQSDNCENDFCNYTVRLENDITLPPRSDNFVIALIEGIFPHDIEVIVEDSLNILLPEGIFVGKTLFLPGKERRFPIRIFNANFANVRLYKNQHIANAQVVSHTCKRSAVFSVYEDNLESDQIAKNSKEINEAVNYVPQEIDLYDPTPALSNKNLCDQIDFSKSDLNAQQKSVICDLVNDFRDIFLGNDNKPGRYTGNIRHTIDLIENAEVPKQRLHRVPLQQREEIARQIQEMLKQRIIEPSSSPFCAPIVLVKKKDRTRRFVVDYRRLNAITKSETYIIPNIQEILDIACGKTFYTTLDFKSGFYQIPVEESHRERTAFQCFLGLYQFITMPMGLKGAPGTFQKISNSLIRELRSCTFAYIDDIVTCADDFDQHVRDVRELFSRIRSFGMKLRIDKCVFAAKEVEYLGVLISKNGSRINPKRIASITKYPVPKTVSDVKSFLGAASYFRRYIPNFAKIANPLTGLTRKESNRFIWRTEQQKAFEELKQKLISAPVLAAPRIGQPYEIHTDASTKAVAGTLLQLNPKTNSLHPIAFASRCLNKHERNYSIIELEAMEQDELDYGDEIPRTPRSNAASEFEFGYDENIKDETTETNERISSLEAQLRELKDLLERNICERRSGTEEEEKQPKNNEDNETKPSEKQRIVVTIQNDSSTLPNITQNGKEKEDSNNSSTNRAPPQEPVVERIMYCRFCVEEGYSDSCRNVISVLRRAQSARRDHLCPICLKPHSGKCRKQLSCLYCGANDHHRALCHSVEAYDSRGEIDHHC</sequence>
<evidence type="ECO:0000256" key="6">
    <source>
        <dbReference type="ARBA" id="ARBA00022884"/>
    </source>
</evidence>
<protein>
    <recommendedName>
        <fullName evidence="11">Reverse transcriptase domain-containing protein</fullName>
    </recommendedName>
</protein>
<keyword evidence="4" id="KW-0255">Endonuclease</keyword>
<dbReference type="InterPro" id="IPR021109">
    <property type="entry name" value="Peptidase_aspartic_dom_sf"/>
</dbReference>
<dbReference type="GO" id="GO:0016779">
    <property type="term" value="F:nucleotidyltransferase activity"/>
    <property type="evidence" value="ECO:0007669"/>
    <property type="project" value="UniProtKB-KW"/>
</dbReference>
<evidence type="ECO:0000256" key="3">
    <source>
        <dbReference type="ARBA" id="ARBA00022722"/>
    </source>
</evidence>
<dbReference type="Pfam" id="PF17919">
    <property type="entry name" value="RT_RNaseH_2"/>
    <property type="match status" value="1"/>
</dbReference>
<dbReference type="GO" id="GO:0015074">
    <property type="term" value="P:DNA integration"/>
    <property type="evidence" value="ECO:0007669"/>
    <property type="project" value="UniProtKB-KW"/>
</dbReference>
<dbReference type="Gene3D" id="1.20.5.1890">
    <property type="match status" value="1"/>
</dbReference>
<dbReference type="PROSITE" id="PS50878">
    <property type="entry name" value="RT_POL"/>
    <property type="match status" value="1"/>
</dbReference>
<dbReference type="InterPro" id="IPR001969">
    <property type="entry name" value="Aspartic_peptidase_AS"/>
</dbReference>
<dbReference type="Gene3D" id="2.40.70.10">
    <property type="entry name" value="Acid Proteases"/>
    <property type="match status" value="1"/>
</dbReference>
<dbReference type="PANTHER" id="PTHR37984:SF5">
    <property type="entry name" value="PROTEIN NYNRIN-LIKE"/>
    <property type="match status" value="1"/>
</dbReference>
<evidence type="ECO:0000256" key="9">
    <source>
        <dbReference type="SAM" id="MobiDB-lite"/>
    </source>
</evidence>
<keyword evidence="7" id="KW-0229">DNA integration</keyword>
<dbReference type="CDD" id="cd01647">
    <property type="entry name" value="RT_LTR"/>
    <property type="match status" value="1"/>
</dbReference>
<evidence type="ECO:0000313" key="13">
    <source>
        <dbReference type="Proteomes" id="UP000024635"/>
    </source>
</evidence>
<dbReference type="PROSITE" id="PS00141">
    <property type="entry name" value="ASP_PROTEASE"/>
    <property type="match status" value="1"/>
</dbReference>
<evidence type="ECO:0000313" key="12">
    <source>
        <dbReference type="EMBL" id="EYC04036.1"/>
    </source>
</evidence>
<dbReference type="GO" id="GO:0004190">
    <property type="term" value="F:aspartic-type endopeptidase activity"/>
    <property type="evidence" value="ECO:0007669"/>
    <property type="project" value="InterPro"/>
</dbReference>
<dbReference type="GO" id="GO:0003723">
    <property type="term" value="F:RNA binding"/>
    <property type="evidence" value="ECO:0007669"/>
    <property type="project" value="UniProtKB-KW"/>
</dbReference>
<keyword evidence="3" id="KW-0540">Nuclease</keyword>
<feature type="transmembrane region" description="Helical" evidence="10">
    <location>
        <begin position="965"/>
        <end position="989"/>
    </location>
</feature>
<evidence type="ECO:0000256" key="1">
    <source>
        <dbReference type="ARBA" id="ARBA00022679"/>
    </source>
</evidence>
<dbReference type="EMBL" id="JARK01001426">
    <property type="protein sequence ID" value="EYC04036.1"/>
    <property type="molecule type" value="Genomic_DNA"/>
</dbReference>
<dbReference type="InterPro" id="IPR043128">
    <property type="entry name" value="Rev_trsase/Diguanyl_cyclase"/>
</dbReference>
<feature type="compositionally biased region" description="Basic and acidic residues" evidence="9">
    <location>
        <begin position="1796"/>
        <end position="1807"/>
    </location>
</feature>
<keyword evidence="10" id="KW-1133">Transmembrane helix</keyword>
<keyword evidence="6" id="KW-0694">RNA-binding</keyword>
<dbReference type="SUPFAM" id="SSF161008">
    <property type="entry name" value="Viral glycoprotein ectodomain-like"/>
    <property type="match status" value="1"/>
</dbReference>
<keyword evidence="10" id="KW-0472">Membrane</keyword>
<feature type="compositionally biased region" description="Polar residues" evidence="9">
    <location>
        <begin position="1860"/>
        <end position="1874"/>
    </location>
</feature>
<keyword evidence="13" id="KW-1185">Reference proteome</keyword>
<proteinExistence type="predicted"/>
<feature type="region of interest" description="Disordered" evidence="9">
    <location>
        <begin position="1775"/>
        <end position="1807"/>
    </location>
</feature>
<keyword evidence="1" id="KW-0808">Transferase</keyword>
<evidence type="ECO:0000256" key="4">
    <source>
        <dbReference type="ARBA" id="ARBA00022759"/>
    </source>
</evidence>
<keyword evidence="10" id="KW-0812">Transmembrane</keyword>
<evidence type="ECO:0000256" key="8">
    <source>
        <dbReference type="ARBA" id="ARBA00023268"/>
    </source>
</evidence>
<organism evidence="12 13">
    <name type="scientific">Ancylostoma ceylanicum</name>
    <dbReference type="NCBI Taxonomy" id="53326"/>
    <lineage>
        <taxon>Eukaryota</taxon>
        <taxon>Metazoa</taxon>
        <taxon>Ecdysozoa</taxon>
        <taxon>Nematoda</taxon>
        <taxon>Chromadorea</taxon>
        <taxon>Rhabditida</taxon>
        <taxon>Rhabditina</taxon>
        <taxon>Rhabditomorpha</taxon>
        <taxon>Strongyloidea</taxon>
        <taxon>Ancylostomatidae</taxon>
        <taxon>Ancylostomatinae</taxon>
        <taxon>Ancylostoma</taxon>
    </lineage>
</organism>
<dbReference type="SUPFAM" id="SSF50630">
    <property type="entry name" value="Acid proteases"/>
    <property type="match status" value="1"/>
</dbReference>
<comment type="caution">
    <text evidence="12">The sequence shown here is derived from an EMBL/GenBank/DDBJ whole genome shotgun (WGS) entry which is preliminary data.</text>
</comment>
<feature type="domain" description="Reverse transcriptase" evidence="11">
    <location>
        <begin position="1445"/>
        <end position="1623"/>
    </location>
</feature>
<dbReference type="Gene3D" id="3.30.70.270">
    <property type="match status" value="2"/>
</dbReference>
<dbReference type="Gene3D" id="3.10.10.10">
    <property type="entry name" value="HIV Type 1 Reverse Transcriptase, subunit A, domain 1"/>
    <property type="match status" value="1"/>
</dbReference>
<evidence type="ECO:0000259" key="11">
    <source>
        <dbReference type="PROSITE" id="PS50878"/>
    </source>
</evidence>
<reference evidence="13" key="1">
    <citation type="journal article" date="2015" name="Nat. Genet.">
        <title>The genome and transcriptome of the zoonotic hookworm Ancylostoma ceylanicum identify infection-specific gene families.</title>
        <authorList>
            <person name="Schwarz E.M."/>
            <person name="Hu Y."/>
            <person name="Antoshechkin I."/>
            <person name="Miller M.M."/>
            <person name="Sternberg P.W."/>
            <person name="Aroian R.V."/>
        </authorList>
    </citation>
    <scope>NUCLEOTIDE SEQUENCE</scope>
    <source>
        <strain evidence="13">HY135</strain>
    </source>
</reference>
<feature type="region of interest" description="Disordered" evidence="9">
    <location>
        <begin position="1033"/>
        <end position="1061"/>
    </location>
</feature>
<feature type="compositionally biased region" description="Basic and acidic residues" evidence="9">
    <location>
        <begin position="1034"/>
        <end position="1043"/>
    </location>
</feature>
<dbReference type="Pfam" id="PF13650">
    <property type="entry name" value="Asp_protease_2"/>
    <property type="match status" value="1"/>
</dbReference>
<keyword evidence="5" id="KW-0460">Magnesium</keyword>
<dbReference type="PANTHER" id="PTHR37984">
    <property type="entry name" value="PROTEIN CBG26694"/>
    <property type="match status" value="1"/>
</dbReference>
<keyword evidence="8" id="KW-0511">Multifunctional enzyme</keyword>
<evidence type="ECO:0000256" key="7">
    <source>
        <dbReference type="ARBA" id="ARBA00022908"/>
    </source>
</evidence>
<dbReference type="GO" id="GO:0004519">
    <property type="term" value="F:endonuclease activity"/>
    <property type="evidence" value="ECO:0007669"/>
    <property type="project" value="UniProtKB-KW"/>
</dbReference>
<feature type="compositionally biased region" description="Acidic residues" evidence="9">
    <location>
        <begin position="1044"/>
        <end position="1056"/>
    </location>
</feature>
<name>A0A016TMZ3_9BILA</name>
<dbReference type="InterPro" id="IPR000477">
    <property type="entry name" value="RT_dom"/>
</dbReference>
<keyword evidence="4" id="KW-0378">Hydrolase</keyword>
<dbReference type="Proteomes" id="UP000024635">
    <property type="component" value="Unassembled WGS sequence"/>
</dbReference>
<dbReference type="InterPro" id="IPR036157">
    <property type="entry name" value="dUTPase-like_sf"/>
</dbReference>
<dbReference type="GO" id="GO:0006508">
    <property type="term" value="P:proteolysis"/>
    <property type="evidence" value="ECO:0007669"/>
    <property type="project" value="InterPro"/>
</dbReference>
<dbReference type="FunFam" id="3.30.70.270:FF:000026">
    <property type="entry name" value="Transposon Ty3-G Gag-Pol polyprotein"/>
    <property type="match status" value="1"/>
</dbReference>
<keyword evidence="2" id="KW-0548">Nucleotidyltransferase</keyword>
<dbReference type="SUPFAM" id="SSF56672">
    <property type="entry name" value="DNA/RNA polymerases"/>
    <property type="match status" value="1"/>
</dbReference>
<dbReference type="InterPro" id="IPR043502">
    <property type="entry name" value="DNA/RNA_pol_sf"/>
</dbReference>
<dbReference type="Pfam" id="PF00078">
    <property type="entry name" value="RVT_1"/>
    <property type="match status" value="1"/>
</dbReference>
<dbReference type="SUPFAM" id="SSF51283">
    <property type="entry name" value="dUTPase-like"/>
    <property type="match status" value="1"/>
</dbReference>
<evidence type="ECO:0000256" key="5">
    <source>
        <dbReference type="ARBA" id="ARBA00022842"/>
    </source>
</evidence>
<dbReference type="STRING" id="53326.A0A016TMZ3"/>
<evidence type="ECO:0000256" key="2">
    <source>
        <dbReference type="ARBA" id="ARBA00022695"/>
    </source>
</evidence>
<feature type="compositionally biased region" description="Basic and acidic residues" evidence="9">
    <location>
        <begin position="1828"/>
        <end position="1856"/>
    </location>
</feature>
<feature type="region of interest" description="Disordered" evidence="9">
    <location>
        <begin position="241"/>
        <end position="263"/>
    </location>
</feature>
<dbReference type="InterPro" id="IPR050951">
    <property type="entry name" value="Retrovirus_Pol_polyprotein"/>
</dbReference>
<dbReference type="OrthoDB" id="6372761at2759"/>
<gene>
    <name evidence="12" type="primary">Acey_s0090.g2380</name>
    <name evidence="12" type="ORF">Y032_0090g2380</name>
</gene>
<feature type="region of interest" description="Disordered" evidence="9">
    <location>
        <begin position="1828"/>
        <end position="1892"/>
    </location>
</feature>
<evidence type="ECO:0000256" key="10">
    <source>
        <dbReference type="SAM" id="Phobius"/>
    </source>
</evidence>
<accession>A0A016TMZ3</accession>
<dbReference type="InterPro" id="IPR041577">
    <property type="entry name" value="RT_RNaseH_2"/>
</dbReference>
<dbReference type="Pfam" id="PF24664">
    <property type="entry name" value="Monjiviricetes_fusion"/>
    <property type="match status" value="1"/>
</dbReference>
<dbReference type="CDD" id="cd00303">
    <property type="entry name" value="retropepsin_like"/>
    <property type="match status" value="1"/>
</dbReference>